<proteinExistence type="predicted"/>
<gene>
    <name evidence="2" type="ORF">BDN71DRAFT_1547215</name>
</gene>
<comment type="caution">
    <text evidence="2">The sequence shown here is derived from an EMBL/GenBank/DDBJ whole genome shotgun (WGS) entry which is preliminary data.</text>
</comment>
<dbReference type="EMBL" id="MU154547">
    <property type="protein sequence ID" value="KAF9497061.1"/>
    <property type="molecule type" value="Genomic_DNA"/>
</dbReference>
<protein>
    <recommendedName>
        <fullName evidence="4">F-box domain-containing protein</fullName>
    </recommendedName>
</protein>
<dbReference type="Gene3D" id="3.80.10.10">
    <property type="entry name" value="Ribonuclease Inhibitor"/>
    <property type="match status" value="1"/>
</dbReference>
<reference evidence="2" key="1">
    <citation type="submission" date="2020-11" db="EMBL/GenBank/DDBJ databases">
        <authorList>
            <consortium name="DOE Joint Genome Institute"/>
            <person name="Ahrendt S."/>
            <person name="Riley R."/>
            <person name="Andreopoulos W."/>
            <person name="Labutti K."/>
            <person name="Pangilinan J."/>
            <person name="Ruiz-Duenas F.J."/>
            <person name="Barrasa J.M."/>
            <person name="Sanchez-Garcia M."/>
            <person name="Camarero S."/>
            <person name="Miyauchi S."/>
            <person name="Serrano A."/>
            <person name="Linde D."/>
            <person name="Babiker R."/>
            <person name="Drula E."/>
            <person name="Ayuso-Fernandez I."/>
            <person name="Pacheco R."/>
            <person name="Padilla G."/>
            <person name="Ferreira P."/>
            <person name="Barriuso J."/>
            <person name="Kellner H."/>
            <person name="Castanera R."/>
            <person name="Alfaro M."/>
            <person name="Ramirez L."/>
            <person name="Pisabarro A.G."/>
            <person name="Kuo A."/>
            <person name="Tritt A."/>
            <person name="Lipzen A."/>
            <person name="He G."/>
            <person name="Yan M."/>
            <person name="Ng V."/>
            <person name="Cullen D."/>
            <person name="Martin F."/>
            <person name="Rosso M.-N."/>
            <person name="Henrissat B."/>
            <person name="Hibbett D."/>
            <person name="Martinez A.T."/>
            <person name="Grigoriev I.V."/>
        </authorList>
    </citation>
    <scope>NUCLEOTIDE SEQUENCE</scope>
    <source>
        <strain evidence="2">ATCC 90797</strain>
    </source>
</reference>
<dbReference type="OrthoDB" id="3365698at2759"/>
<evidence type="ECO:0000313" key="2">
    <source>
        <dbReference type="EMBL" id="KAF9497061.1"/>
    </source>
</evidence>
<accession>A0A9P6D8K4</accession>
<evidence type="ECO:0000313" key="3">
    <source>
        <dbReference type="Proteomes" id="UP000807025"/>
    </source>
</evidence>
<evidence type="ECO:0008006" key="4">
    <source>
        <dbReference type="Google" id="ProtNLM"/>
    </source>
</evidence>
<dbReference type="Proteomes" id="UP000807025">
    <property type="component" value="Unassembled WGS sequence"/>
</dbReference>
<dbReference type="InterPro" id="IPR032675">
    <property type="entry name" value="LRR_dom_sf"/>
</dbReference>
<sequence length="430" mass="48522">MLKFDYPYSATDIVLSSLIVGIILGLHTQRSTWMLRLSVSSTKKLLLTKQPFSRKPHIGILPFSEEKHWLAVAVVCRRWREIALASVLLWSSIIISQPRRALTLLERSKSAPLQASSGSCFILSKRGEIVAKKVMCAVERIQTLHVEAQTGQDVFKLLLLNRSPKLEEIDVTCLVKDETPELPRIRAKLPNLLRLSIEADDLETRAILANLKHPRSTSVSFFHFIRPVGEPDLSTFVGLCDHFSGSEVITIDQVKIMSSAAGDTREALFRRAITTSRLHRSMFGILLGLAATDRPYVNVRRHLQGSQAPHRLQYQHNKPAPGSRERVRGPPPLLRTIMISECRFTKGHHLSDSFLALKNFLKQRKHLGIPITKVTIMFCCITESAIRDLEDEDSATINWDDVEVYSGTEMMCYDDGIDNDIYPSDESDDV</sequence>
<feature type="region of interest" description="Disordered" evidence="1">
    <location>
        <begin position="308"/>
        <end position="330"/>
    </location>
</feature>
<name>A0A9P6D8K4_PLEER</name>
<keyword evidence="3" id="KW-1185">Reference proteome</keyword>
<organism evidence="2 3">
    <name type="scientific">Pleurotus eryngii</name>
    <name type="common">Boletus of the steppes</name>
    <dbReference type="NCBI Taxonomy" id="5323"/>
    <lineage>
        <taxon>Eukaryota</taxon>
        <taxon>Fungi</taxon>
        <taxon>Dikarya</taxon>
        <taxon>Basidiomycota</taxon>
        <taxon>Agaricomycotina</taxon>
        <taxon>Agaricomycetes</taxon>
        <taxon>Agaricomycetidae</taxon>
        <taxon>Agaricales</taxon>
        <taxon>Pleurotineae</taxon>
        <taxon>Pleurotaceae</taxon>
        <taxon>Pleurotus</taxon>
    </lineage>
</organism>
<evidence type="ECO:0000256" key="1">
    <source>
        <dbReference type="SAM" id="MobiDB-lite"/>
    </source>
</evidence>
<dbReference type="AlphaFoldDB" id="A0A9P6D8K4"/>